<accession>A0A0L0NCK9</accession>
<name>A0A0L0NCK9_TOLOC</name>
<dbReference type="OrthoDB" id="5293813at2759"/>
<evidence type="ECO:0008006" key="4">
    <source>
        <dbReference type="Google" id="ProtNLM"/>
    </source>
</evidence>
<reference evidence="2 3" key="1">
    <citation type="journal article" date="2015" name="BMC Genomics">
        <title>The genome of the truffle-parasite Tolypocladium ophioglossoides and the evolution of antifungal peptaibiotics.</title>
        <authorList>
            <person name="Quandt C.A."/>
            <person name="Bushley K.E."/>
            <person name="Spatafora J.W."/>
        </authorList>
    </citation>
    <scope>NUCLEOTIDE SEQUENCE [LARGE SCALE GENOMIC DNA]</scope>
    <source>
        <strain evidence="2 3">CBS 100239</strain>
    </source>
</reference>
<organism evidence="2 3">
    <name type="scientific">Tolypocladium ophioglossoides (strain CBS 100239)</name>
    <name type="common">Snaketongue truffleclub</name>
    <name type="synonym">Elaphocordyceps ophioglossoides</name>
    <dbReference type="NCBI Taxonomy" id="1163406"/>
    <lineage>
        <taxon>Eukaryota</taxon>
        <taxon>Fungi</taxon>
        <taxon>Dikarya</taxon>
        <taxon>Ascomycota</taxon>
        <taxon>Pezizomycotina</taxon>
        <taxon>Sordariomycetes</taxon>
        <taxon>Hypocreomycetidae</taxon>
        <taxon>Hypocreales</taxon>
        <taxon>Ophiocordycipitaceae</taxon>
        <taxon>Tolypocladium</taxon>
    </lineage>
</organism>
<evidence type="ECO:0000313" key="3">
    <source>
        <dbReference type="Proteomes" id="UP000036947"/>
    </source>
</evidence>
<feature type="chain" id="PRO_5005544988" description="Protein rds1" evidence="1">
    <location>
        <begin position="19"/>
        <end position="358"/>
    </location>
</feature>
<gene>
    <name evidence="2" type="ORF">TOPH_03468</name>
</gene>
<dbReference type="EMBL" id="LFRF01000007">
    <property type="protein sequence ID" value="KND91796.1"/>
    <property type="molecule type" value="Genomic_DNA"/>
</dbReference>
<dbReference type="Proteomes" id="UP000036947">
    <property type="component" value="Unassembled WGS sequence"/>
</dbReference>
<dbReference type="Pfam" id="PF13668">
    <property type="entry name" value="Ferritin_2"/>
    <property type="match status" value="1"/>
</dbReference>
<keyword evidence="3" id="KW-1185">Reference proteome</keyword>
<dbReference type="STRING" id="1163406.A0A0L0NCK9"/>
<keyword evidence="1" id="KW-0732">Signal</keyword>
<dbReference type="AlphaFoldDB" id="A0A0L0NCK9"/>
<evidence type="ECO:0000256" key="1">
    <source>
        <dbReference type="SAM" id="SignalP"/>
    </source>
</evidence>
<proteinExistence type="predicted"/>
<protein>
    <recommendedName>
        <fullName evidence="4">Protein rds1</fullName>
    </recommendedName>
</protein>
<sequence length="358" mass="37255">MLPGPLLSLPALLGLAAGASIPSNDGFPNPNAQQKLAIAQQAGGLLPNGPPPPSLGASSITAFQLIASNELFETAYFSSLLQNITAGAPGYQAQNKDELTKIFATVLAQEEQHALAAVATLQSVKAFAPSACQYQFPVSNLQDAVNLAETFTAIVLGALQGANVIFAQDGNAGPIQTVSSVIGQEGEQNGYYRVFLNKVPSESPFLTTVPAPFAWSALQMFIVPGSCPFPLSNINLPIFPPLMTNGGPVAAIEPQDQTLSFAADLSGSPAAQPFVNGNGSNLFLTYTTGQQLPISVPITNVKWSGSHISFQAQFPYSENVMQGFSHAALTTSNKFESANAVVNSALAGPAVIQVNNPL</sequence>
<feature type="signal peptide" evidence="1">
    <location>
        <begin position="1"/>
        <end position="18"/>
    </location>
</feature>
<evidence type="ECO:0000313" key="2">
    <source>
        <dbReference type="EMBL" id="KND91796.1"/>
    </source>
</evidence>
<comment type="caution">
    <text evidence="2">The sequence shown here is derived from an EMBL/GenBank/DDBJ whole genome shotgun (WGS) entry which is preliminary data.</text>
</comment>